<protein>
    <submittedName>
        <fullName evidence="4">Adenylate/guanylate cyclase domain-containing protein</fullName>
    </submittedName>
</protein>
<organism evidence="4 5">
    <name type="scientific">Roseateles violae</name>
    <dbReference type="NCBI Taxonomy" id="3058042"/>
    <lineage>
        <taxon>Bacteria</taxon>
        <taxon>Pseudomonadati</taxon>
        <taxon>Pseudomonadota</taxon>
        <taxon>Betaproteobacteria</taxon>
        <taxon>Burkholderiales</taxon>
        <taxon>Sphaerotilaceae</taxon>
        <taxon>Roseateles</taxon>
    </lineage>
</organism>
<dbReference type="InterPro" id="IPR029787">
    <property type="entry name" value="Nucleotide_cyclase"/>
</dbReference>
<dbReference type="Gene3D" id="3.30.70.1230">
    <property type="entry name" value="Nucleotide cyclase"/>
    <property type="match status" value="1"/>
</dbReference>
<keyword evidence="2" id="KW-0067">ATP-binding</keyword>
<evidence type="ECO:0000313" key="5">
    <source>
        <dbReference type="Proteomes" id="UP001228044"/>
    </source>
</evidence>
<name>A0ABT8DNS9_9BURK</name>
<dbReference type="SUPFAM" id="SSF52540">
    <property type="entry name" value="P-loop containing nucleoside triphosphate hydrolases"/>
    <property type="match status" value="1"/>
</dbReference>
<dbReference type="CDD" id="cd07302">
    <property type="entry name" value="CHD"/>
    <property type="match status" value="1"/>
</dbReference>
<comment type="caution">
    <text evidence="4">The sequence shown here is derived from an EMBL/GenBank/DDBJ whole genome shotgun (WGS) entry which is preliminary data.</text>
</comment>
<proteinExistence type="predicted"/>
<reference evidence="4 5" key="1">
    <citation type="submission" date="2023-06" db="EMBL/GenBank/DDBJ databases">
        <title>Pelomonas sp. PFR6 16S ribosomal RNA gene Genome sequencing and assembly.</title>
        <authorList>
            <person name="Woo H."/>
        </authorList>
    </citation>
    <scope>NUCLEOTIDE SEQUENCE [LARGE SCALE GENOMIC DNA]</scope>
    <source>
        <strain evidence="4 5">PFR6</strain>
    </source>
</reference>
<evidence type="ECO:0000256" key="1">
    <source>
        <dbReference type="ARBA" id="ARBA00022741"/>
    </source>
</evidence>
<dbReference type="InterPro" id="IPR041664">
    <property type="entry name" value="AAA_16"/>
</dbReference>
<keyword evidence="5" id="KW-1185">Reference proteome</keyword>
<dbReference type="SUPFAM" id="SSF55073">
    <property type="entry name" value="Nucleotide cyclase"/>
    <property type="match status" value="1"/>
</dbReference>
<keyword evidence="1" id="KW-0547">Nucleotide-binding</keyword>
<sequence length="1031" mass="110340">MPPGSRFCAQCGAPMPAEDATPRCTRRQMTVLFCDLVGSTDLSARVDPDDLLELLGRYHEAVRGIAARYGGFIARIVGDGVDVYFGYPSANEDDAVRALHTALDLVAEVTRMEVAPGEQLSLRIGLATGMVAVSLNQGVALAGTTPNLAARVQSAVPPGCIGVAPGTRRIAGAQFEFEDFGEHRLKGFEQPIAIGLLRRARSLASRSAWRGRDASLPMVGREAELAALRAQWQRAAAGRSCGALVLAEAGLGKSRLVTALDHALPAQGHTLLRLQCSPFHVNSALQPFVQHLAAAAGIARGDAPAEQLDKLEAQLTIAGIEDPAECALFAALLGIPAEGRYPPLALPPPMQLQLTKEALKHYFSGLTHQKVGSAQQEALTRYFTGFADDRPLLLIVEDMHWIDPTSLELLEQLLAAGEQAPMLVLMTARPEFRPPWREGEHCAQLSLQRLADADAEAVATQQAQQAEMPAEWLALIVARTDGVPLFIEEMTRMLLDAREAGVAALSGGRTVPDTLVDLLTARLDRLPPAGKPVAQLAAVIGREFDRELLAAATADGADALQAGLQALLDSGLIQARSADGAQLLFKHALVEDTAYASLSPKRCAELHGRVAEALLTGFRERVERQPELAARHLTRAGQGLRAAEWWLAAAAQTLSRGAPREAAGHLRAGVEALKPVPPSPERDAAELGLLSMLGPTTMVLLGPGSAEFGAVQERAYGLSQQLPGQPRLFPTSYGWCLFNWGRARLATATELVERLLAAAAARAGDTEAAMAANNMAGMVRFHLGEPARARAHLSESTALYEPQRDAALYPVYLMDFGVFGRFYLALSTQVLGFSDAARRIAAEALLLADGLNQPHTLGFAMLANFNTALMRGDAEEALPMAERCIAFSTQLGFPEFVAMARIARGWALAHGQGQWEQGLAEVQAGSAGWAQTGFENWQPWFATLEAEILGRLGRPGEALARIEQQLARIAANGEHQFESVLLAERGAALAALPERRAEAAAEFERAAALARAQGAQAWLARGQRRRQEALG</sequence>
<dbReference type="Pfam" id="PF00211">
    <property type="entry name" value="Guanylate_cyc"/>
    <property type="match status" value="1"/>
</dbReference>
<dbReference type="Proteomes" id="UP001228044">
    <property type="component" value="Unassembled WGS sequence"/>
</dbReference>
<accession>A0ABT8DNS9</accession>
<dbReference type="InterPro" id="IPR027417">
    <property type="entry name" value="P-loop_NTPase"/>
</dbReference>
<dbReference type="Gene3D" id="1.25.40.10">
    <property type="entry name" value="Tetratricopeptide repeat domain"/>
    <property type="match status" value="1"/>
</dbReference>
<dbReference type="SUPFAM" id="SSF48452">
    <property type="entry name" value="TPR-like"/>
    <property type="match status" value="1"/>
</dbReference>
<dbReference type="InterPro" id="IPR001054">
    <property type="entry name" value="A/G_cyclase"/>
</dbReference>
<gene>
    <name evidence="4" type="ORF">QWJ38_00290</name>
</gene>
<dbReference type="RefSeq" id="WP_290357035.1">
    <property type="nucleotide sequence ID" value="NZ_JAUHHC010000001.1"/>
</dbReference>
<evidence type="ECO:0000259" key="3">
    <source>
        <dbReference type="PROSITE" id="PS50125"/>
    </source>
</evidence>
<dbReference type="InterPro" id="IPR011990">
    <property type="entry name" value="TPR-like_helical_dom_sf"/>
</dbReference>
<dbReference type="Gene3D" id="3.40.50.300">
    <property type="entry name" value="P-loop containing nucleotide triphosphate hydrolases"/>
    <property type="match status" value="1"/>
</dbReference>
<evidence type="ECO:0000313" key="4">
    <source>
        <dbReference type="EMBL" id="MDN3918703.1"/>
    </source>
</evidence>
<dbReference type="Pfam" id="PF13191">
    <property type="entry name" value="AAA_16"/>
    <property type="match status" value="1"/>
</dbReference>
<dbReference type="PANTHER" id="PTHR16305">
    <property type="entry name" value="TESTICULAR SOLUBLE ADENYLYL CYCLASE"/>
    <property type="match status" value="1"/>
</dbReference>
<feature type="domain" description="Guanylate cyclase" evidence="3">
    <location>
        <begin position="30"/>
        <end position="153"/>
    </location>
</feature>
<dbReference type="SMART" id="SM00044">
    <property type="entry name" value="CYCc"/>
    <property type="match status" value="1"/>
</dbReference>
<dbReference type="PROSITE" id="PS50125">
    <property type="entry name" value="GUANYLATE_CYCLASE_2"/>
    <property type="match status" value="1"/>
</dbReference>
<evidence type="ECO:0000256" key="2">
    <source>
        <dbReference type="ARBA" id="ARBA00022840"/>
    </source>
</evidence>
<dbReference type="EMBL" id="JAUHHC010000001">
    <property type="protein sequence ID" value="MDN3918703.1"/>
    <property type="molecule type" value="Genomic_DNA"/>
</dbReference>
<dbReference type="PANTHER" id="PTHR16305:SF28">
    <property type="entry name" value="GUANYLATE CYCLASE DOMAIN-CONTAINING PROTEIN"/>
    <property type="match status" value="1"/>
</dbReference>